<organism evidence="2 5">
    <name type="scientific">Vibrio metoecus</name>
    <dbReference type="NCBI Taxonomy" id="1481663"/>
    <lineage>
        <taxon>Bacteria</taxon>
        <taxon>Pseudomonadati</taxon>
        <taxon>Pseudomonadota</taxon>
        <taxon>Gammaproteobacteria</taxon>
        <taxon>Vibrionales</taxon>
        <taxon>Vibrionaceae</taxon>
        <taxon>Vibrio</taxon>
    </lineage>
</organism>
<dbReference type="EMBL" id="LBGP01000025">
    <property type="protein sequence ID" value="KQA98124.1"/>
    <property type="molecule type" value="Genomic_DNA"/>
</dbReference>
<gene>
    <name evidence="3" type="ORF">CGU03_12935</name>
    <name evidence="1" type="ORF">DP83_03245</name>
    <name evidence="2" type="ORF">XV92_17475</name>
</gene>
<dbReference type="EMBL" id="JJMN01000018">
    <property type="protein sequence ID" value="KDO15275.1"/>
    <property type="molecule type" value="Genomic_DNA"/>
</dbReference>
<dbReference type="Proteomes" id="UP000027331">
    <property type="component" value="Unassembled WGS sequence"/>
</dbReference>
<sequence length="60" mass="7318">MLNRFLFTGRIPKPMKKSYYPLNRDMIYPNLFKMLNPKRFFLIQQGIQILIRDNFSKHAL</sequence>
<reference evidence="3" key="3">
    <citation type="submission" date="2017-07" db="EMBL/GenBank/DDBJ databases">
        <authorList>
            <person name="Sun Z.S."/>
            <person name="Albrecht U."/>
            <person name="Echele G."/>
            <person name="Lee C.C."/>
        </authorList>
    </citation>
    <scope>NUCLEOTIDE SEQUENCE [LARGE SCALE GENOMIC DNA]</scope>
    <source>
        <strain evidence="3">OYP9E10</strain>
    </source>
</reference>
<reference evidence="2 5" key="2">
    <citation type="journal article" date="2015" name="Genome Biol. Evol.">
        <title>The Dynamics of Genetic Interactions between Vibrio metoecus and Vibrio cholerae, Two Close Relatives Co-Occurring in the Environment.</title>
        <authorList>
            <person name="Orata F.D."/>
            <person name="Kirchberger P.C."/>
            <person name="Meheust R."/>
            <person name="Barlow E.J."/>
            <person name="Tarr C.L."/>
            <person name="Boucher Y."/>
        </authorList>
    </citation>
    <scope>NUCLEOTIDE SEQUENCE [LARGE SCALE GENOMIC DNA]</scope>
    <source>
        <strain evidence="2 5">YB5B04</strain>
    </source>
</reference>
<evidence type="ECO:0000313" key="1">
    <source>
        <dbReference type="EMBL" id="KDO15275.1"/>
    </source>
</evidence>
<evidence type="ECO:0000313" key="4">
    <source>
        <dbReference type="Proteomes" id="UP000027331"/>
    </source>
</evidence>
<dbReference type="Proteomes" id="UP000216173">
    <property type="component" value="Unassembled WGS sequence"/>
</dbReference>
<dbReference type="AlphaFoldDB" id="A0A067BEW3"/>
<evidence type="ECO:0000313" key="5">
    <source>
        <dbReference type="Proteomes" id="UP000050491"/>
    </source>
</evidence>
<reference evidence="1 4" key="1">
    <citation type="submission" date="2014-04" db="EMBL/GenBank/DDBJ databases">
        <title>Vibrio metecus sp. nov., a close relative of Vibrio cholerae isolated from coastal brackish ponds and clinical specimens.</title>
        <authorList>
            <person name="Kirchberger P.C."/>
            <person name="Turnsek M."/>
            <person name="Hunt D.E."/>
            <person name="Haley B.J."/>
            <person name="Colwell R."/>
            <person name="Polz M.F."/>
            <person name="Tarr C.L."/>
            <person name="Boucher Y."/>
        </authorList>
    </citation>
    <scope>NUCLEOTIDE SEQUENCE [LARGE SCALE GENOMIC DNA]</scope>
    <source>
        <strain evidence="1">OP3H</strain>
        <strain evidence="4">PPCK-2014</strain>
    </source>
</reference>
<dbReference type="PATRIC" id="fig|1481663.11.peg.2620"/>
<protein>
    <submittedName>
        <fullName evidence="2">Uncharacterized protein</fullName>
    </submittedName>
</protein>
<proteinExistence type="predicted"/>
<comment type="caution">
    <text evidence="2">The sequence shown here is derived from an EMBL/GenBank/DDBJ whole genome shotgun (WGS) entry which is preliminary data.</text>
</comment>
<dbReference type="Proteomes" id="UP000050491">
    <property type="component" value="Unassembled WGS sequence"/>
</dbReference>
<evidence type="ECO:0000313" key="2">
    <source>
        <dbReference type="EMBL" id="KQA98124.1"/>
    </source>
</evidence>
<name>A0A067BEW3_VIBMT</name>
<keyword evidence="4" id="KW-1185">Reference proteome</keyword>
<dbReference type="EMBL" id="NMSH01000020">
    <property type="protein sequence ID" value="PAR20267.1"/>
    <property type="molecule type" value="Genomic_DNA"/>
</dbReference>
<accession>A0A067BEW3</accession>
<evidence type="ECO:0000313" key="3">
    <source>
        <dbReference type="EMBL" id="PAR20267.1"/>
    </source>
</evidence>
<reference evidence="6" key="4">
    <citation type="submission" date="2017-07" db="EMBL/GenBank/DDBJ databases">
        <authorList>
            <person name="Boucher Y."/>
            <person name="Orata F.D."/>
        </authorList>
    </citation>
    <scope>NUCLEOTIDE SEQUENCE [LARGE SCALE GENOMIC DNA]</scope>
    <source>
        <strain evidence="6">OYP9E10</strain>
    </source>
</reference>
<evidence type="ECO:0000313" key="6">
    <source>
        <dbReference type="Proteomes" id="UP000216173"/>
    </source>
</evidence>